<dbReference type="EMBL" id="AP012319">
    <property type="protein sequence ID" value="BAL88459.1"/>
    <property type="molecule type" value="Genomic_DNA"/>
</dbReference>
<keyword evidence="2" id="KW-1185">Reference proteome</keyword>
<dbReference type="Pfam" id="PF00106">
    <property type="entry name" value="adh_short"/>
    <property type="match status" value="1"/>
</dbReference>
<sequence length="291" mass="31380">MSNALKGKVALVAGATRGAGRAIARELGAQGAVVYCTGRSVAGRPATGNRPETIEQTAELVTAGGGTGIAVQTDHTVPEQVQRLIQRIAEDQDGRLDILVNDVWGGDELTSWGKPFWEHDLDAGLLMQQRAVHSHIITSHFAAPLMVARKSGVIVEITDGYKPDYRGSLFYDLAKASVIRLALAMSEELRPHGITALAITPGFLRSEAMLDAFGVTEENWRDGIAKDRHFGGSETPHYVGRAVAAVAADPEVAGLAGKTYASWHLMERYGFTDIDGRQPHWENFTAAMHRG</sequence>
<evidence type="ECO:0000313" key="1">
    <source>
        <dbReference type="EMBL" id="BAL88459.1"/>
    </source>
</evidence>
<dbReference type="PANTHER" id="PTHR44147:SF2">
    <property type="entry name" value="DEHYDROGENASE_REDUCTASE SDR FAMILY MEMBER 1"/>
    <property type="match status" value="1"/>
</dbReference>
<dbReference type="HOGENOM" id="CLU_010194_14_1_11"/>
<dbReference type="eggNOG" id="COG1028">
    <property type="taxonomic scope" value="Bacteria"/>
</dbReference>
<protein>
    <submittedName>
        <fullName evidence="1">Putative short-chain dehydrogenase</fullName>
    </submittedName>
</protein>
<name>I0H622_ACTM4</name>
<dbReference type="InterPro" id="IPR002347">
    <property type="entry name" value="SDR_fam"/>
</dbReference>
<dbReference type="RefSeq" id="WP_014443354.1">
    <property type="nucleotide sequence ID" value="NC_017093.1"/>
</dbReference>
<dbReference type="PANTHER" id="PTHR44147">
    <property type="entry name" value="DEHYDROGENASE/REDUCTASE SDR FAMILY MEMBER 1"/>
    <property type="match status" value="1"/>
</dbReference>
<dbReference type="Gene3D" id="3.40.50.720">
    <property type="entry name" value="NAD(P)-binding Rossmann-like Domain"/>
    <property type="match status" value="1"/>
</dbReference>
<dbReference type="PRINTS" id="PR00081">
    <property type="entry name" value="GDHRDH"/>
</dbReference>
<reference evidence="1 2" key="1">
    <citation type="submission" date="2012-02" db="EMBL/GenBank/DDBJ databases">
        <title>Complete genome sequence of Actinoplanes missouriensis 431 (= NBRC 102363).</title>
        <authorList>
            <person name="Ohnishi Y."/>
            <person name="Ishikawa J."/>
            <person name="Sekine M."/>
            <person name="Hosoyama A."/>
            <person name="Harada T."/>
            <person name="Narita H."/>
            <person name="Hata T."/>
            <person name="Konno Y."/>
            <person name="Tutikane K."/>
            <person name="Fujita N."/>
            <person name="Horinouchi S."/>
            <person name="Hayakawa M."/>
        </authorList>
    </citation>
    <scope>NUCLEOTIDE SEQUENCE [LARGE SCALE GENOMIC DNA]</scope>
    <source>
        <strain evidence="2">ATCC 14538 / DSM 43046 / CBS 188.64 / JCM 3121 / NBRC 102363 / NCIMB 12654 / NRRL B-3342 / UNCC 431</strain>
    </source>
</reference>
<evidence type="ECO:0000313" key="2">
    <source>
        <dbReference type="Proteomes" id="UP000007882"/>
    </source>
</evidence>
<organism evidence="1 2">
    <name type="scientific">Actinoplanes missouriensis (strain ATCC 14538 / DSM 43046 / CBS 188.64 / JCM 3121 / NBRC 102363 / NCIMB 12654 / NRRL B-3342 / UNCC 431)</name>
    <dbReference type="NCBI Taxonomy" id="512565"/>
    <lineage>
        <taxon>Bacteria</taxon>
        <taxon>Bacillati</taxon>
        <taxon>Actinomycetota</taxon>
        <taxon>Actinomycetes</taxon>
        <taxon>Micromonosporales</taxon>
        <taxon>Micromonosporaceae</taxon>
        <taxon>Actinoplanes</taxon>
    </lineage>
</organism>
<proteinExistence type="predicted"/>
<dbReference type="NCBIfam" id="NF006159">
    <property type="entry name" value="PRK08303.1"/>
    <property type="match status" value="1"/>
</dbReference>
<accession>I0H622</accession>
<dbReference type="STRING" id="512565.AMIS_32390"/>
<gene>
    <name evidence="1" type="ordered locus">AMIS_32390</name>
</gene>
<dbReference type="KEGG" id="ams:AMIS_32390"/>
<dbReference type="InterPro" id="IPR036291">
    <property type="entry name" value="NAD(P)-bd_dom_sf"/>
</dbReference>
<dbReference type="AlphaFoldDB" id="I0H622"/>
<dbReference type="Proteomes" id="UP000007882">
    <property type="component" value="Chromosome"/>
</dbReference>
<dbReference type="SUPFAM" id="SSF51735">
    <property type="entry name" value="NAD(P)-binding Rossmann-fold domains"/>
    <property type="match status" value="1"/>
</dbReference>
<dbReference type="PATRIC" id="fig|512565.3.peg.3234"/>